<comment type="caution">
    <text evidence="2">The sequence shown here is derived from an EMBL/GenBank/DDBJ whole genome shotgun (WGS) entry which is preliminary data.</text>
</comment>
<dbReference type="EMBL" id="JBFXLU010000259">
    <property type="protein sequence ID" value="KAL2832671.1"/>
    <property type="molecule type" value="Genomic_DNA"/>
</dbReference>
<evidence type="ECO:0000313" key="2">
    <source>
        <dbReference type="EMBL" id="KAL2832671.1"/>
    </source>
</evidence>
<feature type="region of interest" description="Disordered" evidence="1">
    <location>
        <begin position="773"/>
        <end position="813"/>
    </location>
</feature>
<evidence type="ECO:0000313" key="3">
    <source>
        <dbReference type="Proteomes" id="UP001610446"/>
    </source>
</evidence>
<accession>A0ABR4IY18</accession>
<reference evidence="2 3" key="1">
    <citation type="submission" date="2024-07" db="EMBL/GenBank/DDBJ databases">
        <title>Section-level genome sequencing and comparative genomics of Aspergillus sections Usti and Cavernicolus.</title>
        <authorList>
            <consortium name="Lawrence Berkeley National Laboratory"/>
            <person name="Nybo J.L."/>
            <person name="Vesth T.C."/>
            <person name="Theobald S."/>
            <person name="Frisvad J.C."/>
            <person name="Larsen T.O."/>
            <person name="Kjaerboelling I."/>
            <person name="Rothschild-Mancinelli K."/>
            <person name="Lyhne E.K."/>
            <person name="Kogle M.E."/>
            <person name="Barry K."/>
            <person name="Clum A."/>
            <person name="Na H."/>
            <person name="Ledsgaard L."/>
            <person name="Lin J."/>
            <person name="Lipzen A."/>
            <person name="Kuo A."/>
            <person name="Riley R."/>
            <person name="Mondo S."/>
            <person name="Labutti K."/>
            <person name="Haridas S."/>
            <person name="Pangalinan J."/>
            <person name="Salamov A.A."/>
            <person name="Simmons B.A."/>
            <person name="Magnuson J.K."/>
            <person name="Chen J."/>
            <person name="Drula E."/>
            <person name="Henrissat B."/>
            <person name="Wiebenga A."/>
            <person name="Lubbers R.J."/>
            <person name="Gomes A.C."/>
            <person name="Makela M.R."/>
            <person name="Stajich J."/>
            <person name="Grigoriev I.V."/>
            <person name="Mortensen U.H."/>
            <person name="De Vries R.P."/>
            <person name="Baker S.E."/>
            <person name="Andersen M.R."/>
        </authorList>
    </citation>
    <scope>NUCLEOTIDE SEQUENCE [LARGE SCALE GENOMIC DNA]</scope>
    <source>
        <strain evidence="2 3">CBS 123904</strain>
    </source>
</reference>
<sequence length="813" mass="92130">MSPMRSKEYRSRHRLSEELGIEFLGPIESNQWPGSWPETRRRLFDDIIQLGHSQLDSFNAGDSVQKPWRAQIKQRAAKVVHLAKRCRKEGKNERSWRASLEHEVLYRLTVEVSCPTCRDRLWRSEIEAAVESRDAQVLSLDERRKQRAPCRCPIGDFHGVNMIFSDRAETSIHYDPPLPIRSSSKHHKTYEQPDRIYGLIETQNFKALLNSSDKRVPLDSEERLLRDTLEASPFKGDREPLLFPFLLIEAKSDAVGDSAGVEMQSAFAIRRLLTVQHELRAATGAESKWLTGPLVWFFGWHGQDWYVKGSFMDNGTDGSSPKYCILDLWQGNVCWKSSALQLLLIVDYIFDWARDGYRPSIIHELTTLAAGEMQSFDPDIFSTLARRESQLGSDFHGFSQESLGTRMVGLGPTEDTKPDSLHSPYIDTRLSLGVVRDASVIESQFLALYVTEANVENFWSSLTTLDAPNFIARTMTRYLDSSWRVTRNTLSYIQAAWTGSDHTTSNSGADETFYVIISILFHVADNWSLVRQLTYLAISEEALHLLLSRANLSRGNTGRLEARVRAVPDVEQSNVEPFIISITRQSTVSNLTAAVGMLCLASSYRRGPVRMPKEWLLKRSKSLSAGFVLDSSPLILELVHGVYDTHRTFGIGTMGSHVRYSRNRSSQLSQDTEPCLWPRLEPIRQDQNGCALVEGLNLSVDSARYCLYIISRYDYGGSDTADAVKRLAECGLYYSTLQLDSSQRLRKCFRYLNRSTESAAFWRDAESRDSVNDWVKGLGSQPQRTGARGESSNSPIMISSDEESDEDPMEEDD</sequence>
<keyword evidence="3" id="KW-1185">Reference proteome</keyword>
<feature type="compositionally biased region" description="Acidic residues" evidence="1">
    <location>
        <begin position="800"/>
        <end position="813"/>
    </location>
</feature>
<name>A0ABR4IY18_9EURO</name>
<organism evidence="2 3">
    <name type="scientific">Aspergillus pseudoustus</name>
    <dbReference type="NCBI Taxonomy" id="1810923"/>
    <lineage>
        <taxon>Eukaryota</taxon>
        <taxon>Fungi</taxon>
        <taxon>Dikarya</taxon>
        <taxon>Ascomycota</taxon>
        <taxon>Pezizomycotina</taxon>
        <taxon>Eurotiomycetes</taxon>
        <taxon>Eurotiomycetidae</taxon>
        <taxon>Eurotiales</taxon>
        <taxon>Aspergillaceae</taxon>
        <taxon>Aspergillus</taxon>
        <taxon>Aspergillus subgen. Nidulantes</taxon>
    </lineage>
</organism>
<proteinExistence type="predicted"/>
<gene>
    <name evidence="2" type="ORF">BJY01DRAFT_239753</name>
</gene>
<dbReference type="Proteomes" id="UP001610446">
    <property type="component" value="Unassembled WGS sequence"/>
</dbReference>
<evidence type="ECO:0000256" key="1">
    <source>
        <dbReference type="SAM" id="MobiDB-lite"/>
    </source>
</evidence>
<protein>
    <submittedName>
        <fullName evidence="2">Uncharacterized protein</fullName>
    </submittedName>
</protein>